<organism evidence="7 8">
    <name type="scientific">Candidatus Tanganyikabacteria bacterium</name>
    <dbReference type="NCBI Taxonomy" id="2961651"/>
    <lineage>
        <taxon>Bacteria</taxon>
        <taxon>Bacillati</taxon>
        <taxon>Candidatus Sericytochromatia</taxon>
        <taxon>Candidatus Tanganyikabacteria</taxon>
    </lineage>
</organism>
<feature type="domain" description="B12-binding" evidence="6">
    <location>
        <begin position="1"/>
        <end position="194"/>
    </location>
</feature>
<evidence type="ECO:0000256" key="2">
    <source>
        <dbReference type="ARBA" id="ARBA00022691"/>
    </source>
</evidence>
<keyword evidence="4" id="KW-0408">Iron</keyword>
<evidence type="ECO:0000256" key="5">
    <source>
        <dbReference type="ARBA" id="ARBA00023014"/>
    </source>
</evidence>
<dbReference type="SFLD" id="SFLDG01082">
    <property type="entry name" value="B12-binding_domain_containing"/>
    <property type="match status" value="1"/>
</dbReference>
<dbReference type="SFLD" id="SFLDS00029">
    <property type="entry name" value="Radical_SAM"/>
    <property type="match status" value="1"/>
</dbReference>
<dbReference type="PANTHER" id="PTHR43409">
    <property type="entry name" value="ANAEROBIC MAGNESIUM-PROTOPORPHYRIN IX MONOMETHYL ESTER CYCLASE-RELATED"/>
    <property type="match status" value="1"/>
</dbReference>
<evidence type="ECO:0000259" key="6">
    <source>
        <dbReference type="PROSITE" id="PS51332"/>
    </source>
</evidence>
<dbReference type="SUPFAM" id="SSF102114">
    <property type="entry name" value="Radical SAM enzymes"/>
    <property type="match status" value="1"/>
</dbReference>
<dbReference type="InterPro" id="IPR036724">
    <property type="entry name" value="Cobalamin-bd_sf"/>
</dbReference>
<dbReference type="EMBL" id="VGJX01000626">
    <property type="protein sequence ID" value="MBM3275556.1"/>
    <property type="molecule type" value="Genomic_DNA"/>
</dbReference>
<dbReference type="InterPro" id="IPR051198">
    <property type="entry name" value="BchE-like"/>
</dbReference>
<evidence type="ECO:0000256" key="1">
    <source>
        <dbReference type="ARBA" id="ARBA00001966"/>
    </source>
</evidence>
<proteinExistence type="predicted"/>
<dbReference type="InterPro" id="IPR058240">
    <property type="entry name" value="rSAM_sf"/>
</dbReference>
<dbReference type="CDD" id="cd02068">
    <property type="entry name" value="radical_SAM_B12_BD"/>
    <property type="match status" value="1"/>
</dbReference>
<evidence type="ECO:0000313" key="7">
    <source>
        <dbReference type="EMBL" id="MBM3275556.1"/>
    </source>
</evidence>
<protein>
    <submittedName>
        <fullName evidence="7">Cobalamin-dependent protein</fullName>
    </submittedName>
</protein>
<name>A0A938BLQ7_9BACT</name>
<dbReference type="SUPFAM" id="SSF52242">
    <property type="entry name" value="Cobalamin (vitamin B12)-binding domain"/>
    <property type="match status" value="1"/>
</dbReference>
<feature type="non-terminal residue" evidence="7">
    <location>
        <position position="285"/>
    </location>
</feature>
<evidence type="ECO:0000313" key="8">
    <source>
        <dbReference type="Proteomes" id="UP000703893"/>
    </source>
</evidence>
<reference evidence="7 8" key="1">
    <citation type="submission" date="2019-03" db="EMBL/GenBank/DDBJ databases">
        <title>Lake Tanganyika Metagenome-Assembled Genomes (MAGs).</title>
        <authorList>
            <person name="Tran P."/>
        </authorList>
    </citation>
    <scope>NUCLEOTIDE SEQUENCE [LARGE SCALE GENOMIC DNA]</scope>
    <source>
        <strain evidence="7">K_DeepCast_65m_m2_236</strain>
    </source>
</reference>
<accession>A0A938BLQ7</accession>
<comment type="caution">
    <text evidence="7">The sequence shown here is derived from an EMBL/GenBank/DDBJ whole genome shotgun (WGS) entry which is preliminary data.</text>
</comment>
<dbReference type="GO" id="GO:0051536">
    <property type="term" value="F:iron-sulfur cluster binding"/>
    <property type="evidence" value="ECO:0007669"/>
    <property type="project" value="UniProtKB-KW"/>
</dbReference>
<dbReference type="Pfam" id="PF02310">
    <property type="entry name" value="B12-binding"/>
    <property type="match status" value="1"/>
</dbReference>
<comment type="cofactor">
    <cofactor evidence="1">
        <name>[4Fe-4S] cluster</name>
        <dbReference type="ChEBI" id="CHEBI:49883"/>
    </cofactor>
</comment>
<keyword evidence="2" id="KW-0949">S-adenosyl-L-methionine</keyword>
<dbReference type="PANTHER" id="PTHR43409:SF7">
    <property type="entry name" value="BLL1977 PROTEIN"/>
    <property type="match status" value="1"/>
</dbReference>
<evidence type="ECO:0000256" key="4">
    <source>
        <dbReference type="ARBA" id="ARBA00023004"/>
    </source>
</evidence>
<dbReference type="InterPro" id="IPR007197">
    <property type="entry name" value="rSAM"/>
</dbReference>
<dbReference type="Proteomes" id="UP000703893">
    <property type="component" value="Unassembled WGS sequence"/>
</dbReference>
<dbReference type="GO" id="GO:0046872">
    <property type="term" value="F:metal ion binding"/>
    <property type="evidence" value="ECO:0007669"/>
    <property type="project" value="UniProtKB-KW"/>
</dbReference>
<keyword evidence="5" id="KW-0411">Iron-sulfur</keyword>
<dbReference type="InterPro" id="IPR006158">
    <property type="entry name" value="Cobalamin-bd"/>
</dbReference>
<gene>
    <name evidence="7" type="ORF">FJZ00_10400</name>
</gene>
<dbReference type="GO" id="GO:0005829">
    <property type="term" value="C:cytosol"/>
    <property type="evidence" value="ECO:0007669"/>
    <property type="project" value="TreeGrafter"/>
</dbReference>
<dbReference type="AlphaFoldDB" id="A0A938BLQ7"/>
<sequence length="285" mass="31100">MARVVLIDPPLLKHPLWDPIRTSQPLGIWSIGSYLQARGHQARLVCAPLQGIEQVSGPAQGDGCGLSELLSRRVELLDRTSSDELVDRWFDDRTLLRVGLSDDEILAEIDAFGPDVVAIASLATCMHQSVVSLARTIRGRYPGLPIVVGGQHATAMPFELLRDAAGAIDLIVAGEGEQVMGHIVDCLPDLAAARRLEGVAYLDEHDELVKNPRPPWANLAELALLDPSLLEHVALPPLPVHTFGNCPKRYTDMMFSVGCHRACPYCYSPVMRGRLRQLSGDRIAA</sequence>
<dbReference type="Gene3D" id="3.40.50.280">
    <property type="entry name" value="Cobalamin-binding domain"/>
    <property type="match status" value="1"/>
</dbReference>
<keyword evidence="3" id="KW-0479">Metal-binding</keyword>
<dbReference type="PROSITE" id="PS51332">
    <property type="entry name" value="B12_BINDING"/>
    <property type="match status" value="1"/>
</dbReference>
<dbReference type="GO" id="GO:0031419">
    <property type="term" value="F:cobalamin binding"/>
    <property type="evidence" value="ECO:0007669"/>
    <property type="project" value="InterPro"/>
</dbReference>
<dbReference type="GO" id="GO:0003824">
    <property type="term" value="F:catalytic activity"/>
    <property type="evidence" value="ECO:0007669"/>
    <property type="project" value="InterPro"/>
</dbReference>
<evidence type="ECO:0000256" key="3">
    <source>
        <dbReference type="ARBA" id="ARBA00022723"/>
    </source>
</evidence>